<reference evidence="2" key="1">
    <citation type="submission" date="2018-06" db="EMBL/GenBank/DDBJ databases">
        <authorList>
            <person name="Zhirakovskaya E."/>
        </authorList>
    </citation>
    <scope>NUCLEOTIDE SEQUENCE</scope>
</reference>
<feature type="compositionally biased region" description="Low complexity" evidence="1">
    <location>
        <begin position="256"/>
        <end position="269"/>
    </location>
</feature>
<gene>
    <name evidence="2" type="ORF">MNBD_GAMMA16-2170</name>
</gene>
<evidence type="ECO:0000313" key="2">
    <source>
        <dbReference type="EMBL" id="VAW86655.1"/>
    </source>
</evidence>
<accession>A0A3B0Z034</accession>
<dbReference type="EMBL" id="UOFO01000097">
    <property type="protein sequence ID" value="VAW86655.1"/>
    <property type="molecule type" value="Genomic_DNA"/>
</dbReference>
<evidence type="ECO:0000256" key="1">
    <source>
        <dbReference type="SAM" id="MobiDB-lite"/>
    </source>
</evidence>
<dbReference type="AlphaFoldDB" id="A0A3B0Z034"/>
<protein>
    <submittedName>
        <fullName evidence="2">Uncharacterized protein</fullName>
    </submittedName>
</protein>
<name>A0A3B0Z034_9ZZZZ</name>
<feature type="compositionally biased region" description="Polar residues" evidence="1">
    <location>
        <begin position="279"/>
        <end position="288"/>
    </location>
</feature>
<sequence length="288" mass="29310">MRNKIKAVFSIGAAALILSGTAVAQIPLLGVNFGDVALGASEADCATAVGGTCVEIASGVGFVQRQIDIGGKSFIQTIISEDGFESEDFVQINFGGTGSQQGLASKLTVSEGTFAADMATDGFVAESTITAGWANEKEGIESNAVIRVDVSEAGVTDGFVAKFTVDTDFNGTTNVVNSLIADQTVILGAAGDKQVFYTEIKAADAAGTDNTGGAGVGTASWNAGDQIQVVWVGQDIDADSVSPFGAQIVSNLGTTPGSTASTSSFSSLTEEGPFGTWNAEWSNTPVFD</sequence>
<organism evidence="2">
    <name type="scientific">hydrothermal vent metagenome</name>
    <dbReference type="NCBI Taxonomy" id="652676"/>
    <lineage>
        <taxon>unclassified sequences</taxon>
        <taxon>metagenomes</taxon>
        <taxon>ecological metagenomes</taxon>
    </lineage>
</organism>
<feature type="region of interest" description="Disordered" evidence="1">
    <location>
        <begin position="256"/>
        <end position="288"/>
    </location>
</feature>
<proteinExistence type="predicted"/>